<keyword evidence="3" id="KW-1185">Reference proteome</keyword>
<evidence type="ECO:0000313" key="2">
    <source>
        <dbReference type="EMBL" id="GAA2157346.1"/>
    </source>
</evidence>
<comment type="caution">
    <text evidence="2">The sequence shown here is derived from an EMBL/GenBank/DDBJ whole genome shotgun (WGS) entry which is preliminary data.</text>
</comment>
<reference evidence="2 3" key="1">
    <citation type="journal article" date="2019" name="Int. J. Syst. Evol. Microbiol.">
        <title>The Global Catalogue of Microorganisms (GCM) 10K type strain sequencing project: providing services to taxonomists for standard genome sequencing and annotation.</title>
        <authorList>
            <consortium name="The Broad Institute Genomics Platform"/>
            <consortium name="The Broad Institute Genome Sequencing Center for Infectious Disease"/>
            <person name="Wu L."/>
            <person name="Ma J."/>
        </authorList>
    </citation>
    <scope>NUCLEOTIDE SEQUENCE [LARGE SCALE GENOMIC DNA]</scope>
    <source>
        <strain evidence="2 3">JCM 13850</strain>
    </source>
</reference>
<proteinExistence type="predicted"/>
<dbReference type="Pfam" id="PF04149">
    <property type="entry name" value="DUF397"/>
    <property type="match status" value="1"/>
</dbReference>
<gene>
    <name evidence="2" type="ORF">GCM10009727_67150</name>
</gene>
<protein>
    <submittedName>
        <fullName evidence="2">DUF397 domain-containing protein</fullName>
    </submittedName>
</protein>
<accession>A0ABN3AA72</accession>
<dbReference type="RefSeq" id="WP_344276588.1">
    <property type="nucleotide sequence ID" value="NZ_BAAAMR010000075.1"/>
</dbReference>
<evidence type="ECO:0000313" key="3">
    <source>
        <dbReference type="Proteomes" id="UP001501020"/>
    </source>
</evidence>
<dbReference type="InterPro" id="IPR007278">
    <property type="entry name" value="DUF397"/>
</dbReference>
<dbReference type="EMBL" id="BAAAMR010000075">
    <property type="protein sequence ID" value="GAA2157346.1"/>
    <property type="molecule type" value="Genomic_DNA"/>
</dbReference>
<dbReference type="Proteomes" id="UP001501020">
    <property type="component" value="Unassembled WGS sequence"/>
</dbReference>
<name>A0ABN3AA72_9ACTN</name>
<evidence type="ECO:0000259" key="1">
    <source>
        <dbReference type="Pfam" id="PF04149"/>
    </source>
</evidence>
<feature type="domain" description="DUF397" evidence="1">
    <location>
        <begin position="11"/>
        <end position="63"/>
    </location>
</feature>
<sequence>MVYRSKRGEALTWRKGSRSQSASDCVEVAADGPAVLVRDSRAPAAGMLTLDSAEWRALLRAVRNGELDGR</sequence>
<organism evidence="2 3">
    <name type="scientific">Actinomadura napierensis</name>
    <dbReference type="NCBI Taxonomy" id="267854"/>
    <lineage>
        <taxon>Bacteria</taxon>
        <taxon>Bacillati</taxon>
        <taxon>Actinomycetota</taxon>
        <taxon>Actinomycetes</taxon>
        <taxon>Streptosporangiales</taxon>
        <taxon>Thermomonosporaceae</taxon>
        <taxon>Actinomadura</taxon>
    </lineage>
</organism>